<dbReference type="CDD" id="cd02955">
    <property type="entry name" value="SSP411"/>
    <property type="match status" value="1"/>
</dbReference>
<accession>A0A6J4R149</accession>
<dbReference type="InterPro" id="IPR036249">
    <property type="entry name" value="Thioredoxin-like_sf"/>
</dbReference>
<protein>
    <submittedName>
        <fullName evidence="2">Uncharacterized protein YyaL</fullName>
    </submittedName>
</protein>
<dbReference type="InterPro" id="IPR024705">
    <property type="entry name" value="Ssp411"/>
</dbReference>
<dbReference type="InterPro" id="IPR004879">
    <property type="entry name" value="Ssp411-like_TRX"/>
</dbReference>
<dbReference type="Gene3D" id="1.50.10.20">
    <property type="match status" value="1"/>
</dbReference>
<reference evidence="2" key="1">
    <citation type="submission" date="2020-02" db="EMBL/GenBank/DDBJ databases">
        <authorList>
            <person name="Meier V. D."/>
        </authorList>
    </citation>
    <scope>NUCLEOTIDE SEQUENCE</scope>
    <source>
        <strain evidence="2">AVDCRST_MAG14</strain>
    </source>
</reference>
<dbReference type="PANTHER" id="PTHR42899:SF1">
    <property type="entry name" value="SPERMATOGENESIS-ASSOCIATED PROTEIN 20"/>
    <property type="match status" value="1"/>
</dbReference>
<evidence type="ECO:0000259" key="1">
    <source>
        <dbReference type="Pfam" id="PF03190"/>
    </source>
</evidence>
<dbReference type="EMBL" id="CADCVG010000047">
    <property type="protein sequence ID" value="CAA9452578.1"/>
    <property type="molecule type" value="Genomic_DNA"/>
</dbReference>
<dbReference type="SUPFAM" id="SSF52833">
    <property type="entry name" value="Thioredoxin-like"/>
    <property type="match status" value="1"/>
</dbReference>
<organism evidence="2">
    <name type="scientific">uncultured Rubrobacteraceae bacterium</name>
    <dbReference type="NCBI Taxonomy" id="349277"/>
    <lineage>
        <taxon>Bacteria</taxon>
        <taxon>Bacillati</taxon>
        <taxon>Actinomycetota</taxon>
        <taxon>Rubrobacteria</taxon>
        <taxon>Rubrobacterales</taxon>
        <taxon>Rubrobacteraceae</taxon>
        <taxon>environmental samples</taxon>
    </lineage>
</organism>
<evidence type="ECO:0000313" key="2">
    <source>
        <dbReference type="EMBL" id="CAA9452578.1"/>
    </source>
</evidence>
<dbReference type="GO" id="GO:0005975">
    <property type="term" value="P:carbohydrate metabolic process"/>
    <property type="evidence" value="ECO:0007669"/>
    <property type="project" value="InterPro"/>
</dbReference>
<dbReference type="AlphaFoldDB" id="A0A6J4R149"/>
<gene>
    <name evidence="2" type="ORF">AVDCRST_MAG14-1125</name>
</gene>
<dbReference type="Gene3D" id="3.40.30.10">
    <property type="entry name" value="Glutaredoxin"/>
    <property type="match status" value="1"/>
</dbReference>
<dbReference type="SUPFAM" id="SSF48208">
    <property type="entry name" value="Six-hairpin glycosidases"/>
    <property type="match status" value="1"/>
</dbReference>
<dbReference type="Pfam" id="PF03190">
    <property type="entry name" value="Thioredox_DsbH"/>
    <property type="match status" value="1"/>
</dbReference>
<dbReference type="PANTHER" id="PTHR42899">
    <property type="entry name" value="SPERMATOGENESIS-ASSOCIATED PROTEIN 20"/>
    <property type="match status" value="1"/>
</dbReference>
<feature type="domain" description="Spermatogenesis-associated protein 20-like TRX" evidence="1">
    <location>
        <begin position="2"/>
        <end position="163"/>
    </location>
</feature>
<dbReference type="InterPro" id="IPR008928">
    <property type="entry name" value="6-hairpin_glycosidase_sf"/>
</dbReference>
<name>A0A6J4R149_9ACTN</name>
<proteinExistence type="predicted"/>
<sequence length="685" mass="76780">MTNRLGQETSPYLLQHKDNPVDWYPWGEEAFEKARGEDKPVLLSVGYSACHWCHVMERESFEDEDTARLMNEHFVNIKVDREERPDVDSIYMSAVQAMTRHGGWPMTVFMTPDGAPFYGGTYFPPVPSRGMPSFKQLLQSLADAYENRRDEVLASADNVREYLQAATSASVPPAGLTEGLLNDAASALVGEVDNRFGGFGGAPKFPQAMNLEILLRHHKRTGDLAALSGLELTCRQMANGGIYDHLGGGFARYSVDAYWLVPHFEKMLYDNAQLARLYLETYQATGDAFYRRIAEETLEYVVRDMTAPEGGFYSAEDADSEGEEGKFYVWTPAEIEAVLEPDEARLAMRYWDVTERGNFEGKNILNVPRPPEVIAEEFGISPEELWEKVQGIRPKLYAKREERVRPGRDEKVLAAWNGLMLRAFALAARVTGREDYRRIAVENATFLLEKLVVDGRLRRSYKDGRARFNGYLEDYACVADGLVELYEATFETRWLASAETLADAILELFWDEEEGVFYDTAADHEELVTRPRDVYDSAAPSGNSVAVDVLLRLSVLLDREDYRSRAEAVLNGLSGAISRVPGGFGRLLSALDFYLATPYEVALIRPAGTPDTDDTLLHAVYSAYLPNKVVAGRAEDDEEAARLIPLLADRPTRGGEPTAYVCVNYACQYPTTDPEELKDQLGIAR</sequence>
<dbReference type="PIRSF" id="PIRSF006402">
    <property type="entry name" value="UCP006402_thioredoxin"/>
    <property type="match status" value="1"/>
</dbReference>